<sequence>MESPLEQPSSSPDTHGLIFPTVHVNDIVEHLASAEASPTASTRLPSDQTPTASAMRGTQPHSTEAPSSLEESSYEILGDSQYLTSDDEGNTESLASNEVQTPDDVSSVADTEDYGEDRPATPPVDEGDQVEEPEFQPSIHLARDGAVSDSGMTARPNAQLSTSSIPFADSVESLKGGYIEVTQTIRNIQESDIPRLFPSSDWHDAVLTVKQTLAPKPLKLDGPFRVLFIGDQSHWAKEEIIHKVASALAVTANFRMQAHPPSRGLSRYSVIPISGFGETDSPPEVQLIDSTGIELVVGECFGIVDVLDYPPTLIIDGKHVKLSSLSPQHLPGWNLIVFFHHADEAKHKAQSEEAWPALLQSHFQKLDACTLNISMTPLFDGWSNLNHTHASDMKLCVEKRDSGAGVPTVLKEMPVDLKTFLDVDSAQLNRHIAYVTGLYDDSDETPRNENTLKIRLLDGFKGFLKKQDKAVDYTADLLIRLGITRILTTLFLVFLLFWTPSLMQYYGVSHSNATASTTAVQSAMSSQNAALSSALAELVGTTPIASVKAISDAPATSSVTSRKQQASTSIPAALRTTTAPSKPESTPEHHPLSPHANDSEDFKAHIIGDHHFALTPPKDFARLKKQPDVIVRVFRGDQPLAPRLEKLVEGVYIVAIDRAEAYGTLDVTIIAEFVTKSKRQRWHDQSLRLDFGSPWLKSHLWAAAPAKAVEYLRGLGERYELRLPDIAAANGRMAGLRYRAALSANKASQSAAQLAEKAACAGESVKQKSREAVQSINNGIDELYDVATHYLNTAATKFSPSTLWKQAPSLHAPDAVGKAQKNAKALLGKFKPAKPQRGPQVLNGKPVNMNDLRVRETLRGFMDNGARKLWRQGTEQVRVEYHDCMDV</sequence>
<organism evidence="2 3">
    <name type="scientific">Coniosporium apollinis (strain CBS 100218)</name>
    <name type="common">Rock-inhabiting black yeast</name>
    <dbReference type="NCBI Taxonomy" id="1168221"/>
    <lineage>
        <taxon>Eukaryota</taxon>
        <taxon>Fungi</taxon>
        <taxon>Dikarya</taxon>
        <taxon>Ascomycota</taxon>
        <taxon>Pezizomycotina</taxon>
        <taxon>Dothideomycetes</taxon>
        <taxon>Dothideomycetes incertae sedis</taxon>
        <taxon>Coniosporium</taxon>
    </lineage>
</organism>
<feature type="compositionally biased region" description="Polar residues" evidence="1">
    <location>
        <begin position="91"/>
        <end position="104"/>
    </location>
</feature>
<dbReference type="AlphaFoldDB" id="R7YPY0"/>
<feature type="compositionally biased region" description="Polar residues" evidence="1">
    <location>
        <begin position="1"/>
        <end position="13"/>
    </location>
</feature>
<dbReference type="HOGENOM" id="CLU_325166_0_0_1"/>
<feature type="compositionally biased region" description="Polar residues" evidence="1">
    <location>
        <begin position="556"/>
        <end position="584"/>
    </location>
</feature>
<feature type="compositionally biased region" description="Polar residues" evidence="1">
    <location>
        <begin position="36"/>
        <end position="52"/>
    </location>
</feature>
<reference evidence="3" key="1">
    <citation type="submission" date="2012-06" db="EMBL/GenBank/DDBJ databases">
        <title>The genome sequence of Coniosporium apollinis CBS 100218.</title>
        <authorList>
            <consortium name="The Broad Institute Genome Sequencing Platform"/>
            <person name="Cuomo C."/>
            <person name="Gorbushina A."/>
            <person name="Noack S."/>
            <person name="Walker B."/>
            <person name="Young S.K."/>
            <person name="Zeng Q."/>
            <person name="Gargeya S."/>
            <person name="Fitzgerald M."/>
            <person name="Haas B."/>
            <person name="Abouelleil A."/>
            <person name="Alvarado L."/>
            <person name="Arachchi H.M."/>
            <person name="Berlin A.M."/>
            <person name="Chapman S.B."/>
            <person name="Goldberg J."/>
            <person name="Griggs A."/>
            <person name="Gujja S."/>
            <person name="Hansen M."/>
            <person name="Howarth C."/>
            <person name="Imamovic A."/>
            <person name="Larimer J."/>
            <person name="McCowan C."/>
            <person name="Montmayeur A."/>
            <person name="Murphy C."/>
            <person name="Neiman D."/>
            <person name="Pearson M."/>
            <person name="Priest M."/>
            <person name="Roberts A."/>
            <person name="Saif S."/>
            <person name="Shea T."/>
            <person name="Sisk P."/>
            <person name="Sykes S."/>
            <person name="Wortman J."/>
            <person name="Nusbaum C."/>
            <person name="Birren B."/>
        </authorList>
    </citation>
    <scope>NUCLEOTIDE SEQUENCE [LARGE SCALE GENOMIC DNA]</scope>
    <source>
        <strain evidence="3">CBS 100218</strain>
    </source>
</reference>
<dbReference type="eggNOG" id="ENOG502S0CM">
    <property type="taxonomic scope" value="Eukaryota"/>
</dbReference>
<keyword evidence="3" id="KW-1185">Reference proteome</keyword>
<evidence type="ECO:0000313" key="2">
    <source>
        <dbReference type="EMBL" id="EON63975.1"/>
    </source>
</evidence>
<name>R7YPY0_CONA1</name>
<evidence type="ECO:0000256" key="1">
    <source>
        <dbReference type="SAM" id="MobiDB-lite"/>
    </source>
</evidence>
<feature type="region of interest" description="Disordered" evidence="1">
    <location>
        <begin position="556"/>
        <end position="599"/>
    </location>
</feature>
<proteinExistence type="predicted"/>
<feature type="region of interest" description="Disordered" evidence="1">
    <location>
        <begin position="1"/>
        <end position="131"/>
    </location>
</feature>
<dbReference type="OrthoDB" id="439943at2759"/>
<dbReference type="STRING" id="1168221.R7YPY0"/>
<gene>
    <name evidence="2" type="ORF">W97_03205</name>
</gene>
<dbReference type="RefSeq" id="XP_007779292.1">
    <property type="nucleotide sequence ID" value="XM_007781102.1"/>
</dbReference>
<dbReference type="GeneID" id="19900516"/>
<feature type="compositionally biased region" description="Basic and acidic residues" evidence="1">
    <location>
        <begin position="585"/>
        <end position="599"/>
    </location>
</feature>
<protein>
    <submittedName>
        <fullName evidence="2">Uncharacterized protein</fullName>
    </submittedName>
</protein>
<dbReference type="Proteomes" id="UP000016924">
    <property type="component" value="Unassembled WGS sequence"/>
</dbReference>
<feature type="compositionally biased region" description="Polar residues" evidence="1">
    <location>
        <begin position="59"/>
        <end position="71"/>
    </location>
</feature>
<evidence type="ECO:0000313" key="3">
    <source>
        <dbReference type="Proteomes" id="UP000016924"/>
    </source>
</evidence>
<accession>R7YPY0</accession>
<dbReference type="EMBL" id="JH767566">
    <property type="protein sequence ID" value="EON63975.1"/>
    <property type="molecule type" value="Genomic_DNA"/>
</dbReference>
<dbReference type="OMA" id="MCLESRH"/>